<name>A0A9P0ZZC0_CUSEU</name>
<proteinExistence type="predicted"/>
<dbReference type="PANTHER" id="PTHR20953">
    <property type="entry name" value="KINASE-RELATED"/>
    <property type="match status" value="1"/>
</dbReference>
<organism evidence="6 7">
    <name type="scientific">Cuscuta europaea</name>
    <name type="common">European dodder</name>
    <dbReference type="NCBI Taxonomy" id="41803"/>
    <lineage>
        <taxon>Eukaryota</taxon>
        <taxon>Viridiplantae</taxon>
        <taxon>Streptophyta</taxon>
        <taxon>Embryophyta</taxon>
        <taxon>Tracheophyta</taxon>
        <taxon>Spermatophyta</taxon>
        <taxon>Magnoliopsida</taxon>
        <taxon>eudicotyledons</taxon>
        <taxon>Gunneridae</taxon>
        <taxon>Pentapetalae</taxon>
        <taxon>asterids</taxon>
        <taxon>lamiids</taxon>
        <taxon>Solanales</taxon>
        <taxon>Convolvulaceae</taxon>
        <taxon>Cuscuteae</taxon>
        <taxon>Cuscuta</taxon>
        <taxon>Cuscuta subgen. Cuscuta</taxon>
    </lineage>
</organism>
<feature type="region of interest" description="Disordered" evidence="4">
    <location>
        <begin position="66"/>
        <end position="93"/>
    </location>
</feature>
<dbReference type="OrthoDB" id="26838at2759"/>
<gene>
    <name evidence="6" type="ORF">CEURO_LOCUS20976</name>
</gene>
<dbReference type="EMBL" id="CAMAPE010000070">
    <property type="protein sequence ID" value="CAH9116010.1"/>
    <property type="molecule type" value="Genomic_DNA"/>
</dbReference>
<feature type="region of interest" description="Disordered" evidence="4">
    <location>
        <begin position="458"/>
        <end position="477"/>
    </location>
</feature>
<dbReference type="SUPFAM" id="SSF52540">
    <property type="entry name" value="P-loop containing nucleoside triphosphate hydrolases"/>
    <property type="match status" value="1"/>
</dbReference>
<dbReference type="PANTHER" id="PTHR20953:SF14">
    <property type="entry name" value="PROTEIN SEEDLING PLASTID DEVELOPMENT 1"/>
    <property type="match status" value="1"/>
</dbReference>
<protein>
    <recommendedName>
        <fullName evidence="5">AAA+ ATPase domain-containing protein</fullName>
    </recommendedName>
</protein>
<evidence type="ECO:0000313" key="6">
    <source>
        <dbReference type="EMBL" id="CAH9116010.1"/>
    </source>
</evidence>
<evidence type="ECO:0000256" key="1">
    <source>
        <dbReference type="ARBA" id="ARBA00004474"/>
    </source>
</evidence>
<accession>A0A9P0ZZC0</accession>
<evidence type="ECO:0000256" key="3">
    <source>
        <dbReference type="ARBA" id="ARBA00022840"/>
    </source>
</evidence>
<sequence length="587" mass="65116">MLKRVRKSGRQDSMRFLNSLSVFVQLQSSCFSAKQTPVSTFAYLSQSDSAAFSEVFLRKRRGQRKTLSSIHSPEIRRPGKSISTNSLSSPSSLDDPISDLDLFLQIVPLRMKNSLVRHEEIGELIEIVMDLGRNPIARFPSGDWVMSDQPVKLDDLRYAISKVGDFSDDNRSGIDNSLHRISAIRNRKMQIIGLTCRVGRAVSGSAEIIRDLIEGGGSILVIGPPGVGKTTLIREIARMLADDQKKRVVIVDTSNEIGGDGDVPHYGIGLARRMQVPNVNMQHNVMIEAVENHMPQVIIIDEIGTEHEALAASTIAQRGVQLVGTAHGTTIESIMKNPSLQLLVGGIESVTLGDEEAKKRKVQKTILERKGPSTFTCAIEMISRSEYRVHHRLDATVDAILAGKSPIFEIRQVETEVNTSMKSSSTDISERTNNRVAKEDSSIVYKVDRGYYLHFQNEDKDVDSETNNDDEEDHPKFKKSATNGILCKRTSPLYVYTYKIQEADLIEVATAMGLEDEIDTTNDVGAADAILVSSAEIKQNPWIRSVAKYYQISVFVIKSNTMAQMVKAVRMILCQCSKKSLKSPFGI</sequence>
<comment type="subcellular location">
    <subcellularLocation>
        <location evidence="1">Plastid</location>
    </subcellularLocation>
</comment>
<dbReference type="SMART" id="SM00382">
    <property type="entry name" value="AAA"/>
    <property type="match status" value="1"/>
</dbReference>
<feature type="compositionally biased region" description="Acidic residues" evidence="4">
    <location>
        <begin position="460"/>
        <end position="472"/>
    </location>
</feature>
<dbReference type="InterPro" id="IPR027417">
    <property type="entry name" value="P-loop_NTPase"/>
</dbReference>
<keyword evidence="3" id="KW-0067">ATP-binding</keyword>
<dbReference type="Pfam" id="PF25516">
    <property type="entry name" value="PTPase"/>
    <property type="match status" value="1"/>
</dbReference>
<dbReference type="InterPro" id="IPR003593">
    <property type="entry name" value="AAA+_ATPase"/>
</dbReference>
<keyword evidence="2" id="KW-0547">Nucleotide-binding</keyword>
<feature type="domain" description="AAA+ ATPase" evidence="5">
    <location>
        <begin position="215"/>
        <end position="346"/>
    </location>
</feature>
<evidence type="ECO:0000256" key="4">
    <source>
        <dbReference type="SAM" id="MobiDB-lite"/>
    </source>
</evidence>
<dbReference type="Pfam" id="PF19568">
    <property type="entry name" value="Spore_III_AA"/>
    <property type="match status" value="1"/>
</dbReference>
<dbReference type="GO" id="GO:0009536">
    <property type="term" value="C:plastid"/>
    <property type="evidence" value="ECO:0007669"/>
    <property type="project" value="UniProtKB-SubCell"/>
</dbReference>
<dbReference type="AlphaFoldDB" id="A0A9P0ZZC0"/>
<dbReference type="InterPro" id="IPR045735">
    <property type="entry name" value="Spore_III_AA_AAA+_ATPase"/>
</dbReference>
<evidence type="ECO:0000313" key="7">
    <source>
        <dbReference type="Proteomes" id="UP001152484"/>
    </source>
</evidence>
<dbReference type="Proteomes" id="UP001152484">
    <property type="component" value="Unassembled WGS sequence"/>
</dbReference>
<keyword evidence="7" id="KW-1185">Reference proteome</keyword>
<evidence type="ECO:0000259" key="5">
    <source>
        <dbReference type="SMART" id="SM00382"/>
    </source>
</evidence>
<dbReference type="CDD" id="cd00009">
    <property type="entry name" value="AAA"/>
    <property type="match status" value="1"/>
</dbReference>
<dbReference type="FunFam" id="3.40.50.300:FF:001088">
    <property type="entry name" value="uncharacterized protein ycf45 isoform X2"/>
    <property type="match status" value="1"/>
</dbReference>
<reference evidence="6" key="1">
    <citation type="submission" date="2022-07" db="EMBL/GenBank/DDBJ databases">
        <authorList>
            <person name="Macas J."/>
            <person name="Novak P."/>
            <person name="Neumann P."/>
        </authorList>
    </citation>
    <scope>NUCLEOTIDE SEQUENCE</scope>
</reference>
<dbReference type="Gene3D" id="3.40.50.300">
    <property type="entry name" value="P-loop containing nucleotide triphosphate hydrolases"/>
    <property type="match status" value="1"/>
</dbReference>
<dbReference type="InterPro" id="IPR058670">
    <property type="entry name" value="PTPase_dom"/>
</dbReference>
<dbReference type="GO" id="GO:0005524">
    <property type="term" value="F:ATP binding"/>
    <property type="evidence" value="ECO:0007669"/>
    <property type="project" value="UniProtKB-KW"/>
</dbReference>
<evidence type="ECO:0000256" key="2">
    <source>
        <dbReference type="ARBA" id="ARBA00022741"/>
    </source>
</evidence>
<feature type="compositionally biased region" description="Low complexity" evidence="4">
    <location>
        <begin position="81"/>
        <end position="93"/>
    </location>
</feature>
<comment type="caution">
    <text evidence="6">The sequence shown here is derived from an EMBL/GenBank/DDBJ whole genome shotgun (WGS) entry which is preliminary data.</text>
</comment>